<dbReference type="EMBL" id="KZ679268">
    <property type="protein sequence ID" value="PTB37229.1"/>
    <property type="molecule type" value="Genomic_DNA"/>
</dbReference>
<dbReference type="OrthoDB" id="10278800at2759"/>
<reference evidence="1 2" key="1">
    <citation type="submission" date="2016-07" db="EMBL/GenBank/DDBJ databases">
        <title>Multiple horizontal gene transfer events from other fungi enriched the ability of initially mycotrophic Trichoderma (Ascomycota) to feed on dead plant biomass.</title>
        <authorList>
            <consortium name="DOE Joint Genome Institute"/>
            <person name="Aerts A."/>
            <person name="Atanasova L."/>
            <person name="Chenthamara K."/>
            <person name="Zhang J."/>
            <person name="Grujic M."/>
            <person name="Henrissat B."/>
            <person name="Kuo A."/>
            <person name="Salamov A."/>
            <person name="Lipzen A."/>
            <person name="Labutti K."/>
            <person name="Barry K."/>
            <person name="Miao Y."/>
            <person name="Rahimi M.J."/>
            <person name="Shen Q."/>
            <person name="Grigoriev I.V."/>
            <person name="Kubicek C.P."/>
            <person name="Druzhinina I.S."/>
        </authorList>
    </citation>
    <scope>NUCLEOTIDE SEQUENCE [LARGE SCALE GENOMIC DNA]</scope>
    <source>
        <strain evidence="1 2">CBS 433.97</strain>
    </source>
</reference>
<name>A0A2T3YXE5_TRIA4</name>
<sequence length="56" mass="6346">MMLLQGRCTMAYGADTRWNRSVLNPQGASRARKNAPANLIPCQRTKNQDGLCPRQW</sequence>
<keyword evidence="2" id="KW-1185">Reference proteome</keyword>
<evidence type="ECO:0000313" key="2">
    <source>
        <dbReference type="Proteomes" id="UP000240493"/>
    </source>
</evidence>
<dbReference type="Proteomes" id="UP000240493">
    <property type="component" value="Unassembled WGS sequence"/>
</dbReference>
<accession>A0A2T3YXE5</accession>
<protein>
    <submittedName>
        <fullName evidence="1">Uncharacterized protein</fullName>
    </submittedName>
</protein>
<organism evidence="1 2">
    <name type="scientific">Trichoderma asperellum (strain ATCC 204424 / CBS 433.97 / NBRC 101777)</name>
    <dbReference type="NCBI Taxonomy" id="1042311"/>
    <lineage>
        <taxon>Eukaryota</taxon>
        <taxon>Fungi</taxon>
        <taxon>Dikarya</taxon>
        <taxon>Ascomycota</taxon>
        <taxon>Pezizomycotina</taxon>
        <taxon>Sordariomycetes</taxon>
        <taxon>Hypocreomycetidae</taxon>
        <taxon>Hypocreales</taxon>
        <taxon>Hypocreaceae</taxon>
        <taxon>Trichoderma</taxon>
    </lineage>
</organism>
<proteinExistence type="predicted"/>
<evidence type="ECO:0000313" key="1">
    <source>
        <dbReference type="EMBL" id="PTB37229.1"/>
    </source>
</evidence>
<dbReference type="AlphaFoldDB" id="A0A2T3YXE5"/>
<gene>
    <name evidence="1" type="ORF">M441DRAFT_72532</name>
</gene>